<comment type="subcellular location">
    <subcellularLocation>
        <location evidence="1">Cell membrane</location>
        <topology evidence="1">Single-pass type I membrane protein</topology>
    </subcellularLocation>
    <subcellularLocation>
        <location evidence="3">Cell projection</location>
        <location evidence="3">Ruffle</location>
    </subcellularLocation>
    <subcellularLocation>
        <location evidence="2">Early endosome</location>
    </subcellularLocation>
</comment>
<keyword evidence="16" id="KW-0675">Receptor</keyword>
<name>A0ABD1J8T4_9TELE</name>
<keyword evidence="13" id="KW-0391">Immunity</keyword>
<evidence type="ECO:0000256" key="18">
    <source>
        <dbReference type="ARBA" id="ARBA00023198"/>
    </source>
</evidence>
<keyword evidence="7" id="KW-0433">Leucine-rich repeat</keyword>
<evidence type="ECO:0000256" key="21">
    <source>
        <dbReference type="SAM" id="Phobius"/>
    </source>
</evidence>
<dbReference type="GO" id="GO:0005769">
    <property type="term" value="C:early endosome"/>
    <property type="evidence" value="ECO:0007669"/>
    <property type="project" value="UniProtKB-SubCell"/>
</dbReference>
<keyword evidence="19" id="KW-0966">Cell projection</keyword>
<keyword evidence="8 21" id="KW-0812">Transmembrane</keyword>
<dbReference type="Proteomes" id="UP001591681">
    <property type="component" value="Unassembled WGS sequence"/>
</dbReference>
<dbReference type="PIRSF" id="PIRSF037595">
    <property type="entry name" value="Toll-like_receptor"/>
    <property type="match status" value="1"/>
</dbReference>
<protein>
    <recommendedName>
        <fullName evidence="20">Toll-like receptor 4</fullName>
    </recommendedName>
</protein>
<keyword evidence="11" id="KW-0967">Endosome</keyword>
<keyword evidence="9" id="KW-0732">Signal</keyword>
<feature type="transmembrane region" description="Helical" evidence="21">
    <location>
        <begin position="683"/>
        <end position="703"/>
    </location>
</feature>
<dbReference type="Pfam" id="PF01582">
    <property type="entry name" value="TIR"/>
    <property type="match status" value="1"/>
</dbReference>
<keyword evidence="15 21" id="KW-0472">Membrane</keyword>
<evidence type="ECO:0000256" key="7">
    <source>
        <dbReference type="ARBA" id="ARBA00022614"/>
    </source>
</evidence>
<evidence type="ECO:0000256" key="10">
    <source>
        <dbReference type="ARBA" id="ARBA00022737"/>
    </source>
</evidence>
<dbReference type="SUPFAM" id="SSF52200">
    <property type="entry name" value="Toll/Interleukin receptor TIR domain"/>
    <property type="match status" value="1"/>
</dbReference>
<keyword evidence="18" id="KW-0395">Inflammatory response</keyword>
<dbReference type="Gene3D" id="3.80.10.10">
    <property type="entry name" value="Ribonuclease Inhibitor"/>
    <property type="match status" value="1"/>
</dbReference>
<dbReference type="SMART" id="SM00369">
    <property type="entry name" value="LRR_TYP"/>
    <property type="match status" value="8"/>
</dbReference>
<evidence type="ECO:0000256" key="20">
    <source>
        <dbReference type="ARBA" id="ARBA00040109"/>
    </source>
</evidence>
<dbReference type="Gene3D" id="3.40.50.10140">
    <property type="entry name" value="Toll/interleukin-1 receptor homology (TIR) domain"/>
    <property type="match status" value="1"/>
</dbReference>
<dbReference type="FunFam" id="3.40.50.10140:FF:000006">
    <property type="entry name" value="Toll-like receptor 4"/>
    <property type="match status" value="1"/>
</dbReference>
<dbReference type="InterPro" id="IPR032675">
    <property type="entry name" value="LRR_dom_sf"/>
</dbReference>
<feature type="domain" description="TIR" evidence="22">
    <location>
        <begin position="727"/>
        <end position="870"/>
    </location>
</feature>
<comment type="similarity">
    <text evidence="4">Belongs to the Toll-like receptor family.</text>
</comment>
<dbReference type="PANTHER" id="PTHR24365">
    <property type="entry name" value="TOLL-LIKE RECEPTOR"/>
    <property type="match status" value="1"/>
</dbReference>
<feature type="transmembrane region" description="Helical" evidence="21">
    <location>
        <begin position="51"/>
        <end position="71"/>
    </location>
</feature>
<evidence type="ECO:0000256" key="11">
    <source>
        <dbReference type="ARBA" id="ARBA00022753"/>
    </source>
</evidence>
<comment type="caution">
    <text evidence="23">The sequence shown here is derived from an EMBL/GenBank/DDBJ whole genome shotgun (WGS) entry which is preliminary data.</text>
</comment>
<dbReference type="InterPro" id="IPR001611">
    <property type="entry name" value="Leu-rich_rpt"/>
</dbReference>
<evidence type="ECO:0000256" key="13">
    <source>
        <dbReference type="ARBA" id="ARBA00022859"/>
    </source>
</evidence>
<dbReference type="GO" id="GO:0001726">
    <property type="term" value="C:ruffle"/>
    <property type="evidence" value="ECO:0007669"/>
    <property type="project" value="UniProtKB-SubCell"/>
</dbReference>
<dbReference type="Pfam" id="PF13855">
    <property type="entry name" value="LRR_8"/>
    <property type="match status" value="2"/>
</dbReference>
<dbReference type="GO" id="GO:0045087">
    <property type="term" value="P:innate immune response"/>
    <property type="evidence" value="ECO:0007669"/>
    <property type="project" value="UniProtKB-KW"/>
</dbReference>
<accession>A0ABD1J8T4</accession>
<evidence type="ECO:0000256" key="9">
    <source>
        <dbReference type="ARBA" id="ARBA00022729"/>
    </source>
</evidence>
<evidence type="ECO:0000256" key="4">
    <source>
        <dbReference type="ARBA" id="ARBA00009634"/>
    </source>
</evidence>
<dbReference type="GO" id="GO:0006954">
    <property type="term" value="P:inflammatory response"/>
    <property type="evidence" value="ECO:0007669"/>
    <property type="project" value="UniProtKB-KW"/>
</dbReference>
<evidence type="ECO:0000256" key="17">
    <source>
        <dbReference type="ARBA" id="ARBA00023180"/>
    </source>
</evidence>
<evidence type="ECO:0000256" key="8">
    <source>
        <dbReference type="ARBA" id="ARBA00022692"/>
    </source>
</evidence>
<evidence type="ECO:0000256" key="16">
    <source>
        <dbReference type="ARBA" id="ARBA00023170"/>
    </source>
</evidence>
<keyword evidence="12" id="KW-0832">Ubl conjugation</keyword>
<evidence type="ECO:0000313" key="23">
    <source>
        <dbReference type="EMBL" id="KAL2083532.1"/>
    </source>
</evidence>
<evidence type="ECO:0000256" key="14">
    <source>
        <dbReference type="ARBA" id="ARBA00022989"/>
    </source>
</evidence>
<keyword evidence="14 21" id="KW-1133">Transmembrane helix</keyword>
<feature type="transmembrane region" description="Helical" evidence="21">
    <location>
        <begin position="28"/>
        <end position="46"/>
    </location>
</feature>
<organism evidence="23 24">
    <name type="scientific">Coilia grayii</name>
    <name type="common">Gray's grenadier anchovy</name>
    <dbReference type="NCBI Taxonomy" id="363190"/>
    <lineage>
        <taxon>Eukaryota</taxon>
        <taxon>Metazoa</taxon>
        <taxon>Chordata</taxon>
        <taxon>Craniata</taxon>
        <taxon>Vertebrata</taxon>
        <taxon>Euteleostomi</taxon>
        <taxon>Actinopterygii</taxon>
        <taxon>Neopterygii</taxon>
        <taxon>Teleostei</taxon>
        <taxon>Clupei</taxon>
        <taxon>Clupeiformes</taxon>
        <taxon>Clupeoidei</taxon>
        <taxon>Engraulidae</taxon>
        <taxon>Coilinae</taxon>
        <taxon>Coilia</taxon>
    </lineage>
</organism>
<keyword evidence="6" id="KW-0399">Innate immunity</keyword>
<evidence type="ECO:0000259" key="22">
    <source>
        <dbReference type="PROSITE" id="PS50104"/>
    </source>
</evidence>
<dbReference type="InterPro" id="IPR017241">
    <property type="entry name" value="Toll-like_receptor"/>
</dbReference>
<dbReference type="GO" id="GO:0005886">
    <property type="term" value="C:plasma membrane"/>
    <property type="evidence" value="ECO:0007669"/>
    <property type="project" value="UniProtKB-SubCell"/>
</dbReference>
<sequence>MFFCSLLDKFPIQMWNLFLFEGQDSLCAAGEIIIVIEAFVMCVSLFKMVTYWVHTIPAIWMILTALLYVMMKEIGPMEACVKVVPGLQYSCYRTNLTYMSASIPPTTEHLDFSFNYLTTLQKSVFPRLPSLVHLDLTRCNIQHIYSDAFFNIQNVSVLILTGNPVKYVGKSSFNILKRLQKLVLVDIGFLSLDSLNLQNLTSLQKLQLGTNHISSIALPNYAVSFKDFTLLDLHANNISVIRAIHTSVLRGIGSNITLILFRNPISSIETGAFKGLYLQGLDLTETFTSSPIMKDAIGNLSDLSVKRLKIGGFKDSARNVIYTDSVHNLCVIDFQEIYFSQPVPWSLHSHTLACMSNCSKIILNRVALNVWEPVPFNNLEEIIVVRGKMARLPGPLLSHQHSLKKLVITSNERSMIEFVAVEDVPSLEYVDLSENDLVMSCCEYEFIGSPKLQYLNLSLNAAVKIRMTGLSHHLSLKTLDLRHTKVILENACVDMHNLMNLEYLDLSFSQITFKTNTFNGLNSLKELKVAGNNFIEDIFSQIFSNLTTLEVLDISNCAIENIPWTSFESLHHLKHLALSGNRLTTLYFLTHPSLSKLVSFYADGNNIASISSSILQNLPSDLLLFDLSVNPIECSCCQLEFISWIINHQSVLRNPHQMSCKASPVNSRVTDFDFTHCIHIKQVIFTVPIFAVAMVLLLSTLVYKFQFHLRYCCTLLRGYRTSTQQECSYDAFVIYSSKDEAWVLDELVENLEKGVPPIQLCLHERDFEAGKSITSNIVDEGITGSRKIIAVVSQHFIDSSWCRFEFELAQSWLVLGQSERIIIIILEDVKDRKIKRVFGLHKYLKKNTYLKWKGNALSNIRFWTRLRKAIIANK</sequence>
<dbReference type="InterPro" id="IPR000157">
    <property type="entry name" value="TIR_dom"/>
</dbReference>
<proteinExistence type="inferred from homology"/>
<evidence type="ECO:0000256" key="3">
    <source>
        <dbReference type="ARBA" id="ARBA00004466"/>
    </source>
</evidence>
<dbReference type="EMBL" id="JBHFQA010000018">
    <property type="protein sequence ID" value="KAL2083532.1"/>
    <property type="molecule type" value="Genomic_DNA"/>
</dbReference>
<dbReference type="PROSITE" id="PS50104">
    <property type="entry name" value="TIR"/>
    <property type="match status" value="1"/>
</dbReference>
<keyword evidence="24" id="KW-1185">Reference proteome</keyword>
<evidence type="ECO:0000313" key="24">
    <source>
        <dbReference type="Proteomes" id="UP001591681"/>
    </source>
</evidence>
<dbReference type="AlphaFoldDB" id="A0ABD1J8T4"/>
<evidence type="ECO:0000256" key="5">
    <source>
        <dbReference type="ARBA" id="ARBA00022475"/>
    </source>
</evidence>
<evidence type="ECO:0000256" key="6">
    <source>
        <dbReference type="ARBA" id="ARBA00022588"/>
    </source>
</evidence>
<reference evidence="23 24" key="1">
    <citation type="submission" date="2024-09" db="EMBL/GenBank/DDBJ databases">
        <title>A chromosome-level genome assembly of Gray's grenadier anchovy, Coilia grayii.</title>
        <authorList>
            <person name="Fu Z."/>
        </authorList>
    </citation>
    <scope>NUCLEOTIDE SEQUENCE [LARGE SCALE GENOMIC DNA]</scope>
    <source>
        <strain evidence="23">G4</strain>
        <tissue evidence="23">Muscle</tissue>
    </source>
</reference>
<evidence type="ECO:0000256" key="2">
    <source>
        <dbReference type="ARBA" id="ARBA00004412"/>
    </source>
</evidence>
<evidence type="ECO:0000256" key="12">
    <source>
        <dbReference type="ARBA" id="ARBA00022843"/>
    </source>
</evidence>
<keyword evidence="17" id="KW-0325">Glycoprotein</keyword>
<evidence type="ECO:0000256" key="1">
    <source>
        <dbReference type="ARBA" id="ARBA00004251"/>
    </source>
</evidence>
<dbReference type="SMART" id="SM00255">
    <property type="entry name" value="TIR"/>
    <property type="match status" value="1"/>
</dbReference>
<gene>
    <name evidence="23" type="ORF">ACEWY4_021305</name>
</gene>
<keyword evidence="5" id="KW-1003">Cell membrane</keyword>
<dbReference type="SUPFAM" id="SSF52058">
    <property type="entry name" value="L domain-like"/>
    <property type="match status" value="2"/>
</dbReference>
<keyword evidence="10" id="KW-0677">Repeat</keyword>
<evidence type="ECO:0000256" key="15">
    <source>
        <dbReference type="ARBA" id="ARBA00023136"/>
    </source>
</evidence>
<evidence type="ECO:0000256" key="19">
    <source>
        <dbReference type="ARBA" id="ARBA00023273"/>
    </source>
</evidence>
<dbReference type="InterPro" id="IPR003591">
    <property type="entry name" value="Leu-rich_rpt_typical-subtyp"/>
</dbReference>
<dbReference type="InterPro" id="IPR035897">
    <property type="entry name" value="Toll_tir_struct_dom_sf"/>
</dbReference>
<dbReference type="PANTHER" id="PTHR24365:SF521">
    <property type="entry name" value="TOLL-LIKE RECEPTOR 4"/>
    <property type="match status" value="1"/>
</dbReference>